<accession>A0A1H2VFU9</accession>
<keyword evidence="7 9" id="KW-0472">Membrane</keyword>
<comment type="function">
    <text evidence="9">Acts as a magnesium transporter.</text>
</comment>
<dbReference type="Proteomes" id="UP000199488">
    <property type="component" value="Unassembled WGS sequence"/>
</dbReference>
<comment type="subcellular location">
    <subcellularLocation>
        <location evidence="9">Cell membrane</location>
        <topology evidence="9">Multi-pass membrane protein</topology>
    </subcellularLocation>
    <subcellularLocation>
        <location evidence="1">Membrane</location>
        <topology evidence="1">Multi-pass membrane protein</topology>
    </subcellularLocation>
</comment>
<keyword evidence="5 9" id="KW-0460">Magnesium</keyword>
<dbReference type="GO" id="GO:0005886">
    <property type="term" value="C:plasma membrane"/>
    <property type="evidence" value="ECO:0007669"/>
    <property type="project" value="UniProtKB-SubCell"/>
</dbReference>
<dbReference type="InterPro" id="IPR006668">
    <property type="entry name" value="Mg_transptr_MgtE_intracell_dom"/>
</dbReference>
<dbReference type="SMART" id="SM00924">
    <property type="entry name" value="MgtE_N"/>
    <property type="match status" value="1"/>
</dbReference>
<evidence type="ECO:0000256" key="3">
    <source>
        <dbReference type="ARBA" id="ARBA00022448"/>
    </source>
</evidence>
<dbReference type="Pfam" id="PF03448">
    <property type="entry name" value="MgtE_N"/>
    <property type="match status" value="1"/>
</dbReference>
<evidence type="ECO:0000313" key="12">
    <source>
        <dbReference type="Proteomes" id="UP000199488"/>
    </source>
</evidence>
<dbReference type="PANTHER" id="PTHR43773:SF1">
    <property type="entry name" value="MAGNESIUM TRANSPORTER MGTE"/>
    <property type="match status" value="1"/>
</dbReference>
<evidence type="ECO:0000256" key="6">
    <source>
        <dbReference type="ARBA" id="ARBA00022989"/>
    </source>
</evidence>
<feature type="transmembrane region" description="Helical" evidence="9">
    <location>
        <begin position="361"/>
        <end position="382"/>
    </location>
</feature>
<organism evidence="11 12">
    <name type="scientific">Marinococcus luteus</name>
    <dbReference type="NCBI Taxonomy" id="1122204"/>
    <lineage>
        <taxon>Bacteria</taxon>
        <taxon>Bacillati</taxon>
        <taxon>Bacillota</taxon>
        <taxon>Bacilli</taxon>
        <taxon>Bacillales</taxon>
        <taxon>Bacillaceae</taxon>
        <taxon>Marinococcus</taxon>
    </lineage>
</organism>
<keyword evidence="9" id="KW-0479">Metal-binding</keyword>
<feature type="transmembrane region" description="Helical" evidence="9">
    <location>
        <begin position="426"/>
        <end position="449"/>
    </location>
</feature>
<keyword evidence="4 9" id="KW-0812">Transmembrane</keyword>
<dbReference type="STRING" id="1122204.SAMN05421781_2069"/>
<proteinExistence type="inferred from homology"/>
<comment type="similarity">
    <text evidence="2 9">Belongs to the SLC41A transporter family.</text>
</comment>
<dbReference type="InterPro" id="IPR036739">
    <property type="entry name" value="SLC41_membr_dom_sf"/>
</dbReference>
<comment type="subunit">
    <text evidence="9">Homodimer.</text>
</comment>
<dbReference type="SMART" id="SM00116">
    <property type="entry name" value="CBS"/>
    <property type="match status" value="2"/>
</dbReference>
<dbReference type="Gene3D" id="1.10.357.20">
    <property type="entry name" value="SLC41 divalent cation transporters, integral membrane domain"/>
    <property type="match status" value="1"/>
</dbReference>
<dbReference type="NCBIfam" id="TIGR00400">
    <property type="entry name" value="mgtE"/>
    <property type="match status" value="1"/>
</dbReference>
<feature type="domain" description="CBS" evidence="10">
    <location>
        <begin position="141"/>
        <end position="203"/>
    </location>
</feature>
<gene>
    <name evidence="11" type="ORF">SAMN05421781_2069</name>
</gene>
<evidence type="ECO:0000256" key="2">
    <source>
        <dbReference type="ARBA" id="ARBA00009749"/>
    </source>
</evidence>
<dbReference type="PANTHER" id="PTHR43773">
    <property type="entry name" value="MAGNESIUM TRANSPORTER MGTE"/>
    <property type="match status" value="1"/>
</dbReference>
<keyword evidence="9" id="KW-1003">Cell membrane</keyword>
<dbReference type="InterPro" id="IPR006669">
    <property type="entry name" value="MgtE_transporter"/>
</dbReference>
<evidence type="ECO:0000256" key="9">
    <source>
        <dbReference type="RuleBase" id="RU362011"/>
    </source>
</evidence>
<dbReference type="InterPro" id="IPR006667">
    <property type="entry name" value="SLC41_membr_dom"/>
</dbReference>
<dbReference type="Pfam" id="PF01769">
    <property type="entry name" value="MgtE"/>
    <property type="match status" value="1"/>
</dbReference>
<evidence type="ECO:0000256" key="8">
    <source>
        <dbReference type="PROSITE-ProRule" id="PRU00703"/>
    </source>
</evidence>
<feature type="transmembrane region" description="Helical" evidence="9">
    <location>
        <begin position="289"/>
        <end position="307"/>
    </location>
</feature>
<dbReference type="GO" id="GO:0046872">
    <property type="term" value="F:metal ion binding"/>
    <property type="evidence" value="ECO:0007669"/>
    <property type="project" value="UniProtKB-KW"/>
</dbReference>
<dbReference type="SUPFAM" id="SSF54631">
    <property type="entry name" value="CBS-domain pair"/>
    <property type="match status" value="1"/>
</dbReference>
<dbReference type="InterPro" id="IPR046342">
    <property type="entry name" value="CBS_dom_sf"/>
</dbReference>
<dbReference type="RefSeq" id="WP_091614631.1">
    <property type="nucleotide sequence ID" value="NZ_FNNC01000004.1"/>
</dbReference>
<evidence type="ECO:0000256" key="5">
    <source>
        <dbReference type="ARBA" id="ARBA00022842"/>
    </source>
</evidence>
<sequence length="452" mass="49922">MEKLNEQAREEFVELIAKSLQQERMEAFRELFLDLHPADQAEVFLELDEERAVVYEFLSPEEFAEVFDSFEPEVQKEVALQLNDQYAAEVYNNMYADDVADFLGELEPRQMTHILQAMDQEDANDVRELLAYEDKTAGAIMTKEFVSIKATDTIDEVIDHLRREGPDAETIYYLYVVDEEEKLAGVASIRDLIVADSDRTVSEVMSSRVVSVHVEDDQEEVAQLIQKYDFLATPVIDSEGRLAGIVTVDDALDVLAEEASEDIGEISGSRGSTDVSVNAFKAARLRAPWIILLMFLGLFTAQVIGWFESTLESVVLLAAFIPMIMGSAGNTGTQSLAVSVRALATGNIERKGLWRTISREFSTGIMIGVASGIVITILLYLFYGEPLIGVIVGFSIMISLGMASVIGTLVPLVINKLKLDPAIASGPFITTLTDIISLLIYFTVASSLIQSI</sequence>
<dbReference type="EMBL" id="FNNC01000004">
    <property type="protein sequence ID" value="SDW67236.1"/>
    <property type="molecule type" value="Genomic_DNA"/>
</dbReference>
<dbReference type="InterPro" id="IPR000644">
    <property type="entry name" value="CBS_dom"/>
</dbReference>
<evidence type="ECO:0000256" key="7">
    <source>
        <dbReference type="ARBA" id="ARBA00023136"/>
    </source>
</evidence>
<dbReference type="SUPFAM" id="SSF161093">
    <property type="entry name" value="MgtE membrane domain-like"/>
    <property type="match status" value="1"/>
</dbReference>
<keyword evidence="12" id="KW-1185">Reference proteome</keyword>
<evidence type="ECO:0000256" key="1">
    <source>
        <dbReference type="ARBA" id="ARBA00004141"/>
    </source>
</evidence>
<dbReference type="InterPro" id="IPR038076">
    <property type="entry name" value="MgtE_N_sf"/>
</dbReference>
<reference evidence="11 12" key="1">
    <citation type="submission" date="2016-10" db="EMBL/GenBank/DDBJ databases">
        <authorList>
            <person name="de Groot N.N."/>
        </authorList>
    </citation>
    <scope>NUCLEOTIDE SEQUENCE [LARGE SCALE GENOMIC DNA]</scope>
    <source>
        <strain evidence="11 12">DSM 23126</strain>
    </source>
</reference>
<dbReference type="AlphaFoldDB" id="A0A1H2VFU9"/>
<dbReference type="Pfam" id="PF00571">
    <property type="entry name" value="CBS"/>
    <property type="match status" value="2"/>
</dbReference>
<dbReference type="Gene3D" id="1.25.60.10">
    <property type="entry name" value="MgtE N-terminal domain-like"/>
    <property type="match status" value="1"/>
</dbReference>
<dbReference type="Gene3D" id="3.10.580.10">
    <property type="entry name" value="CBS-domain"/>
    <property type="match status" value="1"/>
</dbReference>
<feature type="transmembrane region" description="Helical" evidence="9">
    <location>
        <begin position="388"/>
        <end position="414"/>
    </location>
</feature>
<evidence type="ECO:0000313" key="11">
    <source>
        <dbReference type="EMBL" id="SDW67236.1"/>
    </source>
</evidence>
<protein>
    <recommendedName>
        <fullName evidence="9">Magnesium transporter MgtE</fullName>
    </recommendedName>
</protein>
<keyword evidence="8" id="KW-0129">CBS domain</keyword>
<feature type="domain" description="CBS" evidence="10">
    <location>
        <begin position="205"/>
        <end position="261"/>
    </location>
</feature>
<dbReference type="SUPFAM" id="SSF158791">
    <property type="entry name" value="MgtE N-terminal domain-like"/>
    <property type="match status" value="1"/>
</dbReference>
<keyword evidence="3 9" id="KW-0813">Transport</keyword>
<dbReference type="PROSITE" id="PS51371">
    <property type="entry name" value="CBS"/>
    <property type="match status" value="2"/>
</dbReference>
<evidence type="ECO:0000259" key="10">
    <source>
        <dbReference type="PROSITE" id="PS51371"/>
    </source>
</evidence>
<dbReference type="OrthoDB" id="9790355at2"/>
<feature type="transmembrane region" description="Helical" evidence="9">
    <location>
        <begin position="313"/>
        <end position="340"/>
    </location>
</feature>
<evidence type="ECO:0000256" key="4">
    <source>
        <dbReference type="ARBA" id="ARBA00022692"/>
    </source>
</evidence>
<dbReference type="CDD" id="cd04606">
    <property type="entry name" value="CBS_pair_Mg_transporter"/>
    <property type="match status" value="1"/>
</dbReference>
<keyword evidence="6 9" id="KW-1133">Transmembrane helix</keyword>
<name>A0A1H2VFU9_9BACI</name>
<dbReference type="GO" id="GO:0015095">
    <property type="term" value="F:magnesium ion transmembrane transporter activity"/>
    <property type="evidence" value="ECO:0007669"/>
    <property type="project" value="UniProtKB-UniRule"/>
</dbReference>